<dbReference type="SUPFAM" id="SSF52540">
    <property type="entry name" value="P-loop containing nucleoside triphosphate hydrolases"/>
    <property type="match status" value="1"/>
</dbReference>
<dbReference type="Gene3D" id="3.40.50.300">
    <property type="entry name" value="P-loop containing nucleotide triphosphate hydrolases"/>
    <property type="match status" value="1"/>
</dbReference>
<keyword evidence="5" id="KW-1185">Reference proteome</keyword>
<organism evidence="4 5">
    <name type="scientific">Heyndrickxia shackletonii</name>
    <dbReference type="NCBI Taxonomy" id="157838"/>
    <lineage>
        <taxon>Bacteria</taxon>
        <taxon>Bacillati</taxon>
        <taxon>Bacillota</taxon>
        <taxon>Bacilli</taxon>
        <taxon>Bacillales</taxon>
        <taxon>Bacillaceae</taxon>
        <taxon>Heyndrickxia</taxon>
    </lineage>
</organism>
<feature type="domain" description="ABC transporter" evidence="3">
    <location>
        <begin position="4"/>
        <end position="227"/>
    </location>
</feature>
<protein>
    <submittedName>
        <fullName evidence="4">Spermidine/putrescine ABC transporter ATP-binding protein</fullName>
    </submittedName>
</protein>
<name>A0A0Q3WW68_9BACI</name>
<dbReference type="SMART" id="SM00382">
    <property type="entry name" value="AAA"/>
    <property type="match status" value="1"/>
</dbReference>
<dbReference type="InterPro" id="IPR003593">
    <property type="entry name" value="AAA+_ATPase"/>
</dbReference>
<reference evidence="4 5" key="1">
    <citation type="submission" date="2015-09" db="EMBL/GenBank/DDBJ databases">
        <title>Genome sequencing project for genomic taxonomy and phylogenomics of Bacillus-like bacteria.</title>
        <authorList>
            <person name="Liu B."/>
            <person name="Wang J."/>
            <person name="Zhu Y."/>
            <person name="Liu G."/>
            <person name="Chen Q."/>
            <person name="Chen Z."/>
            <person name="Lan J."/>
            <person name="Che J."/>
            <person name="Ge C."/>
            <person name="Shi H."/>
            <person name="Pan Z."/>
            <person name="Liu X."/>
        </authorList>
    </citation>
    <scope>NUCLEOTIDE SEQUENCE [LARGE SCALE GENOMIC DNA]</scope>
    <source>
        <strain evidence="4 5">LMG 18435</strain>
    </source>
</reference>
<dbReference type="Pfam" id="PF00005">
    <property type="entry name" value="ABC_tran"/>
    <property type="match status" value="1"/>
</dbReference>
<gene>
    <name evidence="4" type="ORF">AN964_08010</name>
</gene>
<sequence length="240" mass="27260">MNMIELRNVSKKYGRDFSLKDVSITFKPGKIYGLLGPNGSGKSTTLKMISGLVYPNKGEIFVDGELVNRKISRKVAYLTELDMFYDPFTVQHMIDFYATQFPDFEMEKANTLVNDLKLDRSKKIKQLSKGNRGRLKLVLALSRNAPILLLDEPFSGLDPMVRESIVKSLLSYIDFEEQTVIIATHEIDEIEPLLDEVLAIFNGNLIGIQNVETLREEKGVSVLQWFKKIMEENGVYGGEK</sequence>
<dbReference type="GO" id="GO:0005524">
    <property type="term" value="F:ATP binding"/>
    <property type="evidence" value="ECO:0007669"/>
    <property type="project" value="UniProtKB-KW"/>
</dbReference>
<dbReference type="Proteomes" id="UP000051888">
    <property type="component" value="Unassembled WGS sequence"/>
</dbReference>
<evidence type="ECO:0000313" key="5">
    <source>
        <dbReference type="Proteomes" id="UP000051888"/>
    </source>
</evidence>
<keyword evidence="2 4" id="KW-0067">ATP-binding</keyword>
<dbReference type="PANTHER" id="PTHR43158">
    <property type="entry name" value="SKFA PEPTIDE EXPORT ATP-BINDING PROTEIN SKFE"/>
    <property type="match status" value="1"/>
</dbReference>
<dbReference type="PANTHER" id="PTHR43158:SF1">
    <property type="entry name" value="ABC TRANSPORTER, ATP-BINDING PROTEIN"/>
    <property type="match status" value="1"/>
</dbReference>
<evidence type="ECO:0000256" key="2">
    <source>
        <dbReference type="ARBA" id="ARBA00022840"/>
    </source>
</evidence>
<evidence type="ECO:0000313" key="4">
    <source>
        <dbReference type="EMBL" id="KQL53443.1"/>
    </source>
</evidence>
<dbReference type="CDD" id="cd03230">
    <property type="entry name" value="ABC_DR_subfamily_A"/>
    <property type="match status" value="1"/>
</dbReference>
<dbReference type="PROSITE" id="PS50893">
    <property type="entry name" value="ABC_TRANSPORTER_2"/>
    <property type="match status" value="1"/>
</dbReference>
<comment type="caution">
    <text evidence="4">The sequence shown here is derived from an EMBL/GenBank/DDBJ whole genome shotgun (WGS) entry which is preliminary data.</text>
</comment>
<dbReference type="PATRIC" id="fig|157838.3.peg.1753"/>
<dbReference type="STRING" id="157838.AN964_08010"/>
<dbReference type="InterPro" id="IPR027417">
    <property type="entry name" value="P-loop_NTPase"/>
</dbReference>
<accession>A0A0Q3WW68</accession>
<evidence type="ECO:0000259" key="3">
    <source>
        <dbReference type="PROSITE" id="PS50893"/>
    </source>
</evidence>
<dbReference type="AlphaFoldDB" id="A0A0Q3WW68"/>
<evidence type="ECO:0000256" key="1">
    <source>
        <dbReference type="ARBA" id="ARBA00022741"/>
    </source>
</evidence>
<keyword evidence="1" id="KW-0547">Nucleotide-binding</keyword>
<dbReference type="GO" id="GO:0016887">
    <property type="term" value="F:ATP hydrolysis activity"/>
    <property type="evidence" value="ECO:0007669"/>
    <property type="project" value="InterPro"/>
</dbReference>
<proteinExistence type="predicted"/>
<dbReference type="EMBL" id="LJJC01000004">
    <property type="protein sequence ID" value="KQL53443.1"/>
    <property type="molecule type" value="Genomic_DNA"/>
</dbReference>
<dbReference type="InterPro" id="IPR003439">
    <property type="entry name" value="ABC_transporter-like_ATP-bd"/>
</dbReference>